<dbReference type="OrthoDB" id="643280at2759"/>
<dbReference type="FunFam" id="2.90.10.10:FF:000001">
    <property type="entry name" value="G-type lectin S-receptor-like serine/threonine-protein kinase"/>
    <property type="match status" value="1"/>
</dbReference>
<feature type="domain" description="Bulb-type lectin" evidence="5">
    <location>
        <begin position="27"/>
        <end position="153"/>
    </location>
</feature>
<sequence length="321" mass="36141">MESFLLVFQFLLQILLCGFLCSISSVKDTITATDFLRDGKTIASSDGSFEMGFFSPASFMNNWYVGIWYKHDVPDKSVVWVANRAIPLNNTSGVVLKIIDPGQLALVTADNRITWSTNMSRPLAVKNPIAQLLNSGNLIVRDANDTEPENFLWQSFDYPTDTLLPGMKLGKNFVNGQEFYLSSWKNEYDPASGDYTFHCDPTGYPQDVIRKSKVKVFSSGTWNGLRWSGVPGLTKNPVYTFTLDFDERKAFYSYALLDSSVISKLTLNSKGMLQRWTWDDKRKEWHVYLASPADTCDNYGTCGALDPSSSISLIVNPCYEF</sequence>
<dbReference type="InterPro" id="IPR001480">
    <property type="entry name" value="Bulb-type_lectin_dom"/>
</dbReference>
<dbReference type="Pfam" id="PF01453">
    <property type="entry name" value="B_lectin"/>
    <property type="match status" value="1"/>
</dbReference>
<keyword evidence="2" id="KW-1015">Disulfide bond</keyword>
<dbReference type="PROSITE" id="PS50927">
    <property type="entry name" value="BULB_LECTIN"/>
    <property type="match status" value="1"/>
</dbReference>
<dbReference type="Pfam" id="PF00954">
    <property type="entry name" value="S_locus_glycop"/>
    <property type="match status" value="1"/>
</dbReference>
<dbReference type="RefSeq" id="XP_016481748.1">
    <property type="nucleotide sequence ID" value="XM_016626262.1"/>
</dbReference>
<name>A0A1S4AZ05_TOBAC</name>
<keyword evidence="3" id="KW-0325">Glycoprotein</keyword>
<dbReference type="GO" id="GO:0048544">
    <property type="term" value="P:recognition of pollen"/>
    <property type="evidence" value="ECO:0007669"/>
    <property type="project" value="InterPro"/>
</dbReference>
<evidence type="ECO:0000256" key="1">
    <source>
        <dbReference type="ARBA" id="ARBA00022729"/>
    </source>
</evidence>
<organism evidence="6">
    <name type="scientific">Nicotiana tabacum</name>
    <name type="common">Common tobacco</name>
    <dbReference type="NCBI Taxonomy" id="4097"/>
    <lineage>
        <taxon>Eukaryota</taxon>
        <taxon>Viridiplantae</taxon>
        <taxon>Streptophyta</taxon>
        <taxon>Embryophyta</taxon>
        <taxon>Tracheophyta</taxon>
        <taxon>Spermatophyta</taxon>
        <taxon>Magnoliopsida</taxon>
        <taxon>eudicotyledons</taxon>
        <taxon>Gunneridae</taxon>
        <taxon>Pentapetalae</taxon>
        <taxon>asterids</taxon>
        <taxon>lamiids</taxon>
        <taxon>Solanales</taxon>
        <taxon>Solanaceae</taxon>
        <taxon>Nicotianoideae</taxon>
        <taxon>Nicotianeae</taxon>
        <taxon>Nicotiana</taxon>
    </lineage>
</organism>
<dbReference type="AlphaFoldDB" id="A0A1S4AZ05"/>
<feature type="chain" id="PRO_5010284754" evidence="4">
    <location>
        <begin position="26"/>
        <end position="321"/>
    </location>
</feature>
<dbReference type="CDD" id="cd00028">
    <property type="entry name" value="B_lectin"/>
    <property type="match status" value="1"/>
</dbReference>
<dbReference type="Gene3D" id="2.90.10.10">
    <property type="entry name" value="Bulb-type lectin domain"/>
    <property type="match status" value="1"/>
</dbReference>
<evidence type="ECO:0000313" key="6">
    <source>
        <dbReference type="RefSeq" id="XP_016481748.1"/>
    </source>
</evidence>
<evidence type="ECO:0000259" key="5">
    <source>
        <dbReference type="PROSITE" id="PS50927"/>
    </source>
</evidence>
<dbReference type="OMA" id="DITWSIS"/>
<evidence type="ECO:0000256" key="3">
    <source>
        <dbReference type="ARBA" id="ARBA00023180"/>
    </source>
</evidence>
<evidence type="ECO:0000256" key="2">
    <source>
        <dbReference type="ARBA" id="ARBA00023157"/>
    </source>
</evidence>
<protein>
    <submittedName>
        <fullName evidence="6">G-type lectin S-receptor-like serine/threonine-protein kinase At4g27290</fullName>
    </submittedName>
</protein>
<dbReference type="PaxDb" id="4097-A0A1S4AZ05"/>
<dbReference type="SMART" id="SM00108">
    <property type="entry name" value="B_lectin"/>
    <property type="match status" value="1"/>
</dbReference>
<feature type="signal peptide" evidence="4">
    <location>
        <begin position="1"/>
        <end position="25"/>
    </location>
</feature>
<keyword evidence="1 4" id="KW-0732">Signal</keyword>
<dbReference type="PANTHER" id="PTHR32444:SF96">
    <property type="entry name" value="RECEPTOR-LIKE SERINE_THREONINE-PROTEIN KINASE"/>
    <property type="match status" value="1"/>
</dbReference>
<dbReference type="KEGG" id="nta:107802709"/>
<gene>
    <name evidence="6" type="primary">LOC107802709</name>
</gene>
<proteinExistence type="predicted"/>
<dbReference type="InterPro" id="IPR000858">
    <property type="entry name" value="S_locus_glycoprot_dom"/>
</dbReference>
<evidence type="ECO:0000256" key="4">
    <source>
        <dbReference type="SAM" id="SignalP"/>
    </source>
</evidence>
<dbReference type="STRING" id="4097.A0A1S4AZ05"/>
<dbReference type="InterPro" id="IPR036426">
    <property type="entry name" value="Bulb-type_lectin_dom_sf"/>
</dbReference>
<accession>A0A1S4AZ05</accession>
<dbReference type="SMR" id="A0A1S4AZ05"/>
<reference evidence="6" key="1">
    <citation type="submission" date="2025-08" db="UniProtKB">
        <authorList>
            <consortium name="RefSeq"/>
        </authorList>
    </citation>
    <scope>IDENTIFICATION</scope>
</reference>
<dbReference type="SUPFAM" id="SSF51110">
    <property type="entry name" value="alpha-D-mannose-specific plant lectins"/>
    <property type="match status" value="1"/>
</dbReference>
<dbReference type="PANTHER" id="PTHR32444">
    <property type="entry name" value="BULB-TYPE LECTIN DOMAIN-CONTAINING PROTEIN"/>
    <property type="match status" value="1"/>
</dbReference>